<sequence length="669" mass="71915">MDKPHCGQWSEHPLAVPLEAKSVDLPTCISESLMPLFVVAFQVNGQNVVKVGHRQVVNMIRQGGNNLMLKVVMVTRNPDMEEASRKKVTTQTKRLTPPAIALRSKSMTSELEDLDYESQQSTEKRRKVYQMALNRLDEILAAAQQSIANESAGGQANVPKPRTTARTFYSAEPLYDQPGLTALGPSVSFDRPYLAAQQGMMRQKSMASSSAAGPAPTEAGSLPTVDSTGSSLTSYDSEVATLTQAPASKENHMDCGVSGEGGTLGSRSSRAPSAETLLDNVGDSGIEEVDSRSGSDHHLETISSVSTFSSLSGLSSEGNELLDTYIAYLDGHAFADKPPFASRVRGRPPPLMGRGPGPLRDPTTTTSTSTVSSTAPLPPPQSVPGPPFLPPTAQPPPPSEPAPCPLERHVPPSMWEEAPHSGQASNMASMKASIISELSSKLQQMSGTSWSRQPDSVGPPTASKPVLLRHRITDDSMLGAVAPKAPLSSTFQNWPKTPQHSPKPPKTVEFDIKPPMRRAPSPSMPQATEHRVNPGTPRPSSLPILPSVAQPGPPMGYDIHSAPTSVGNSFASFPPGSRAHSPTSSFQSPPPVPPDKPFAAKPLAFWTKFDVADWLDYLNLGEHKEHFLDNEIDGSHLPSLQRDDYVDLGVTRVGHRMNIERALKRLLER</sequence>
<feature type="region of interest" description="Disordered" evidence="3">
    <location>
        <begin position="443"/>
        <end position="544"/>
    </location>
</feature>
<dbReference type="PANTHER" id="PTHR24135:SF3">
    <property type="entry name" value="SH3 AND MULTIPLE ANKYRIN REPEAT DOMAINS PROTEIN 1"/>
    <property type="match status" value="1"/>
</dbReference>
<proteinExistence type="predicted"/>
<evidence type="ECO:0000313" key="5">
    <source>
        <dbReference type="EMBL" id="GCC35836.1"/>
    </source>
</evidence>
<dbReference type="FunFam" id="1.10.150.50:FF:000006">
    <property type="entry name" value="SH3 and multiple ankyrin repeat domains protein 2"/>
    <property type="match status" value="1"/>
</dbReference>
<evidence type="ECO:0000259" key="4">
    <source>
        <dbReference type="PROSITE" id="PS50105"/>
    </source>
</evidence>
<dbReference type="PANTHER" id="PTHR24135">
    <property type="entry name" value="SH3 AND MULTIPLE ANKYRIN REPEAT DOMAINS PROTEIN"/>
    <property type="match status" value="1"/>
</dbReference>
<feature type="domain" description="SAM" evidence="4">
    <location>
        <begin position="606"/>
        <end position="669"/>
    </location>
</feature>
<dbReference type="Proteomes" id="UP000287033">
    <property type="component" value="Unassembled WGS sequence"/>
</dbReference>
<dbReference type="InterPro" id="IPR036034">
    <property type="entry name" value="PDZ_sf"/>
</dbReference>
<protein>
    <recommendedName>
        <fullName evidence="4">SAM domain-containing protein</fullName>
    </recommendedName>
</protein>
<feature type="compositionally biased region" description="Pro residues" evidence="3">
    <location>
        <begin position="376"/>
        <end position="404"/>
    </location>
</feature>
<feature type="compositionally biased region" description="Polar residues" evidence="3">
    <location>
        <begin position="487"/>
        <end position="500"/>
    </location>
</feature>
<dbReference type="STRING" id="137246.A0A401SZM5"/>
<accession>A0A401SZM5</accession>
<dbReference type="GO" id="GO:0030160">
    <property type="term" value="F:synaptic receptor adaptor activity"/>
    <property type="evidence" value="ECO:0007669"/>
    <property type="project" value="TreeGrafter"/>
</dbReference>
<dbReference type="GO" id="GO:0043197">
    <property type="term" value="C:dendritic spine"/>
    <property type="evidence" value="ECO:0007669"/>
    <property type="project" value="TreeGrafter"/>
</dbReference>
<keyword evidence="1" id="KW-0770">Synapse</keyword>
<dbReference type="InterPro" id="IPR001660">
    <property type="entry name" value="SAM"/>
</dbReference>
<keyword evidence="6" id="KW-1185">Reference proteome</keyword>
<dbReference type="Gene3D" id="1.10.150.50">
    <property type="entry name" value="Transcription Factor, Ets-1"/>
    <property type="match status" value="1"/>
</dbReference>
<name>A0A401SZM5_CHIPU</name>
<organism evidence="5 6">
    <name type="scientific">Chiloscyllium punctatum</name>
    <name type="common">Brownbanded bambooshark</name>
    <name type="synonym">Hemiscyllium punctatum</name>
    <dbReference type="NCBI Taxonomy" id="137246"/>
    <lineage>
        <taxon>Eukaryota</taxon>
        <taxon>Metazoa</taxon>
        <taxon>Chordata</taxon>
        <taxon>Craniata</taxon>
        <taxon>Vertebrata</taxon>
        <taxon>Chondrichthyes</taxon>
        <taxon>Elasmobranchii</taxon>
        <taxon>Galeomorphii</taxon>
        <taxon>Galeoidea</taxon>
        <taxon>Orectolobiformes</taxon>
        <taxon>Hemiscylliidae</taxon>
        <taxon>Chiloscyllium</taxon>
    </lineage>
</organism>
<dbReference type="InterPro" id="IPR051569">
    <property type="entry name" value="SHANK"/>
</dbReference>
<dbReference type="Gene3D" id="2.30.42.10">
    <property type="match status" value="1"/>
</dbReference>
<evidence type="ECO:0000256" key="2">
    <source>
        <dbReference type="ARBA" id="ARBA00034105"/>
    </source>
</evidence>
<dbReference type="OrthoDB" id="445896at2759"/>
<dbReference type="GO" id="GO:0014069">
    <property type="term" value="C:postsynaptic density"/>
    <property type="evidence" value="ECO:0007669"/>
    <property type="project" value="UniProtKB-SubCell"/>
</dbReference>
<dbReference type="GO" id="GO:0035255">
    <property type="term" value="F:ionotropic glutamate receptor binding"/>
    <property type="evidence" value="ECO:0007669"/>
    <property type="project" value="TreeGrafter"/>
</dbReference>
<feature type="region of interest" description="Disordered" evidence="3">
    <location>
        <begin position="337"/>
        <end position="428"/>
    </location>
</feature>
<dbReference type="EMBL" id="BEZZ01000749">
    <property type="protein sequence ID" value="GCC35836.1"/>
    <property type="molecule type" value="Genomic_DNA"/>
</dbReference>
<feature type="region of interest" description="Disordered" evidence="3">
    <location>
        <begin position="567"/>
        <end position="594"/>
    </location>
</feature>
<dbReference type="InterPro" id="IPR013761">
    <property type="entry name" value="SAM/pointed_sf"/>
</dbReference>
<comment type="subcellular location">
    <subcellularLocation>
        <location evidence="2">Postsynaptic density</location>
    </subcellularLocation>
</comment>
<reference evidence="5 6" key="1">
    <citation type="journal article" date="2018" name="Nat. Ecol. Evol.">
        <title>Shark genomes provide insights into elasmobranch evolution and the origin of vertebrates.</title>
        <authorList>
            <person name="Hara Y"/>
            <person name="Yamaguchi K"/>
            <person name="Onimaru K"/>
            <person name="Kadota M"/>
            <person name="Koyanagi M"/>
            <person name="Keeley SD"/>
            <person name="Tatsumi K"/>
            <person name="Tanaka K"/>
            <person name="Motone F"/>
            <person name="Kageyama Y"/>
            <person name="Nozu R"/>
            <person name="Adachi N"/>
            <person name="Nishimura O"/>
            <person name="Nakagawa R"/>
            <person name="Tanegashima C"/>
            <person name="Kiyatake I"/>
            <person name="Matsumoto R"/>
            <person name="Murakumo K"/>
            <person name="Nishida K"/>
            <person name="Terakita A"/>
            <person name="Kuratani S"/>
            <person name="Sato K"/>
            <person name="Hyodo S Kuraku.S."/>
        </authorList>
    </citation>
    <scope>NUCLEOTIDE SEQUENCE [LARGE SCALE GENOMIC DNA]</scope>
</reference>
<dbReference type="SUPFAM" id="SSF47769">
    <property type="entry name" value="SAM/Pointed domain"/>
    <property type="match status" value="1"/>
</dbReference>
<evidence type="ECO:0000256" key="3">
    <source>
        <dbReference type="SAM" id="MobiDB-lite"/>
    </source>
</evidence>
<dbReference type="PROSITE" id="PS50105">
    <property type="entry name" value="SAM_DOMAIN"/>
    <property type="match status" value="1"/>
</dbReference>
<dbReference type="CDD" id="cd09506">
    <property type="entry name" value="SAM_Shank1_2_3"/>
    <property type="match status" value="1"/>
</dbReference>
<feature type="compositionally biased region" description="Basic and acidic residues" evidence="3">
    <location>
        <begin position="289"/>
        <end position="298"/>
    </location>
</feature>
<gene>
    <name evidence="5" type="ORF">chiPu_0014324</name>
</gene>
<feature type="region of interest" description="Disordered" evidence="3">
    <location>
        <begin position="204"/>
        <end position="232"/>
    </location>
</feature>
<dbReference type="AlphaFoldDB" id="A0A401SZM5"/>
<feature type="compositionally biased region" description="Low complexity" evidence="3">
    <location>
        <begin position="205"/>
        <end position="221"/>
    </location>
</feature>
<feature type="compositionally biased region" description="Low complexity" evidence="3">
    <location>
        <begin position="357"/>
        <end position="374"/>
    </location>
</feature>
<evidence type="ECO:0000313" key="6">
    <source>
        <dbReference type="Proteomes" id="UP000287033"/>
    </source>
</evidence>
<dbReference type="SMART" id="SM00454">
    <property type="entry name" value="SAM"/>
    <property type="match status" value="1"/>
</dbReference>
<comment type="caution">
    <text evidence="5">The sequence shown here is derived from an EMBL/GenBank/DDBJ whole genome shotgun (WGS) entry which is preliminary data.</text>
</comment>
<dbReference type="GO" id="GO:0045211">
    <property type="term" value="C:postsynaptic membrane"/>
    <property type="evidence" value="ECO:0007669"/>
    <property type="project" value="TreeGrafter"/>
</dbReference>
<dbReference type="Pfam" id="PF00536">
    <property type="entry name" value="SAM_1"/>
    <property type="match status" value="1"/>
</dbReference>
<feature type="region of interest" description="Disordered" evidence="3">
    <location>
        <begin position="250"/>
        <end position="298"/>
    </location>
</feature>
<dbReference type="SUPFAM" id="SSF50156">
    <property type="entry name" value="PDZ domain-like"/>
    <property type="match status" value="1"/>
</dbReference>
<evidence type="ECO:0000256" key="1">
    <source>
        <dbReference type="ARBA" id="ARBA00023018"/>
    </source>
</evidence>
<feature type="compositionally biased region" description="Polar residues" evidence="3">
    <location>
        <begin position="443"/>
        <end position="454"/>
    </location>
</feature>